<dbReference type="OrthoDB" id="5969558at2759"/>
<dbReference type="PANTHER" id="PTHR31882">
    <property type="entry name" value="TNFAIP3-INTERACTING PROTEIN COILED COIL FAMILY MEMBER"/>
    <property type="match status" value="1"/>
</dbReference>
<evidence type="ECO:0000256" key="1">
    <source>
        <dbReference type="ARBA" id="ARBA00023054"/>
    </source>
</evidence>
<dbReference type="OMA" id="KKQHHPL"/>
<protein>
    <recommendedName>
        <fullName evidence="5">NF-kappa-B essential modulator NEMO CC2-LZ domain-containing protein</fullName>
    </recommendedName>
</protein>
<feature type="coiled-coil region" evidence="2">
    <location>
        <begin position="281"/>
        <end position="329"/>
    </location>
</feature>
<reference evidence="3 4" key="1">
    <citation type="journal article" date="2018" name="Nat. Ecol. Evol.">
        <title>Shark genomes provide insights into elasmobranch evolution and the origin of vertebrates.</title>
        <authorList>
            <person name="Hara Y"/>
            <person name="Yamaguchi K"/>
            <person name="Onimaru K"/>
            <person name="Kadota M"/>
            <person name="Koyanagi M"/>
            <person name="Keeley SD"/>
            <person name="Tatsumi K"/>
            <person name="Tanaka K"/>
            <person name="Motone F"/>
            <person name="Kageyama Y"/>
            <person name="Nozu R"/>
            <person name="Adachi N"/>
            <person name="Nishimura O"/>
            <person name="Nakagawa R"/>
            <person name="Tanegashima C"/>
            <person name="Kiyatake I"/>
            <person name="Matsumoto R"/>
            <person name="Murakumo K"/>
            <person name="Nishida K"/>
            <person name="Terakita A"/>
            <person name="Kuratani S"/>
            <person name="Sato K"/>
            <person name="Hyodo S Kuraku.S."/>
        </authorList>
    </citation>
    <scope>NUCLEOTIDE SEQUENCE [LARGE SCALE GENOMIC DNA]</scope>
</reference>
<proteinExistence type="predicted"/>
<dbReference type="STRING" id="75743.A0A401NUA7"/>
<organism evidence="3 4">
    <name type="scientific">Scyliorhinus torazame</name>
    <name type="common">Cloudy catshark</name>
    <name type="synonym">Catulus torazame</name>
    <dbReference type="NCBI Taxonomy" id="75743"/>
    <lineage>
        <taxon>Eukaryota</taxon>
        <taxon>Metazoa</taxon>
        <taxon>Chordata</taxon>
        <taxon>Craniata</taxon>
        <taxon>Vertebrata</taxon>
        <taxon>Chondrichthyes</taxon>
        <taxon>Elasmobranchii</taxon>
        <taxon>Galeomorphii</taxon>
        <taxon>Galeoidea</taxon>
        <taxon>Carcharhiniformes</taxon>
        <taxon>Scyliorhinidae</taxon>
        <taxon>Scyliorhinus</taxon>
    </lineage>
</organism>
<dbReference type="GO" id="GO:0005737">
    <property type="term" value="C:cytoplasm"/>
    <property type="evidence" value="ECO:0007669"/>
    <property type="project" value="UniProtKB-ARBA"/>
</dbReference>
<dbReference type="EMBL" id="BFAA01000052">
    <property type="protein sequence ID" value="GCB64465.1"/>
    <property type="molecule type" value="Genomic_DNA"/>
</dbReference>
<sequence length="399" mass="46819">MESQAVLLPHSSHSLELLPALDKASNIHQEGKNKGVTAAGVTFGDSITRTSNEPFQLAQNVNEFGAEENVTFITESMSVTTADEEKLLLLNRNTELRRMNKELMKLNQDWDQVYRATTTGLQQRVAALQMEVSDTNQHANALSKKLDNEQRKRDYYEQSLIQEMKRNQQLQEYVRQLESKLHSMRETVQPPLKDEPWRQIRHNEKANDIYHQLQSRYKDTIPSSPKHMQSSEKPREHTLCWQKLEGARCVTSNGISQMECKELRDQMHALVCQTKLYESDYKTERKDRQRTQAENEKLKKKTDEMHLQMNLLQQQLKIYEDDFKRERSDKEILQRLLKSKSESKEPVLVHRCNNTHQKSPEIRRVQCGKHCVERHTECSNHHRCRGAELQAEPYAIDYH</sequence>
<feature type="coiled-coil region" evidence="2">
    <location>
        <begin position="89"/>
        <end position="187"/>
    </location>
</feature>
<dbReference type="Gene3D" id="1.20.5.990">
    <property type="entry name" value="Nemo cc2-lz domain - 1d5 darpin complex"/>
    <property type="match status" value="1"/>
</dbReference>
<evidence type="ECO:0000256" key="2">
    <source>
        <dbReference type="SAM" id="Coils"/>
    </source>
</evidence>
<name>A0A401NUA7_SCYTO</name>
<dbReference type="GO" id="GO:0071222">
    <property type="term" value="P:cellular response to lipopolysaccharide"/>
    <property type="evidence" value="ECO:0007669"/>
    <property type="project" value="TreeGrafter"/>
</dbReference>
<dbReference type="Proteomes" id="UP000288216">
    <property type="component" value="Unassembled WGS sequence"/>
</dbReference>
<keyword evidence="1 2" id="KW-0175">Coiled coil</keyword>
<gene>
    <name evidence="3" type="ORF">scyTo_0000280</name>
</gene>
<comment type="caution">
    <text evidence="3">The sequence shown here is derived from an EMBL/GenBank/DDBJ whole genome shotgun (WGS) entry which is preliminary data.</text>
</comment>
<dbReference type="AlphaFoldDB" id="A0A401NUA7"/>
<keyword evidence="4" id="KW-1185">Reference proteome</keyword>
<dbReference type="GO" id="GO:0006357">
    <property type="term" value="P:regulation of transcription by RNA polymerase II"/>
    <property type="evidence" value="ECO:0007669"/>
    <property type="project" value="TreeGrafter"/>
</dbReference>
<evidence type="ECO:0008006" key="5">
    <source>
        <dbReference type="Google" id="ProtNLM"/>
    </source>
</evidence>
<accession>A0A401NUA7</accession>
<evidence type="ECO:0000313" key="3">
    <source>
        <dbReference type="EMBL" id="GCB64465.1"/>
    </source>
</evidence>
<evidence type="ECO:0000313" key="4">
    <source>
        <dbReference type="Proteomes" id="UP000288216"/>
    </source>
</evidence>
<dbReference type="GO" id="GO:0043122">
    <property type="term" value="P:regulation of canonical NF-kappaB signal transduction"/>
    <property type="evidence" value="ECO:0007669"/>
    <property type="project" value="UniProtKB-ARBA"/>
</dbReference>
<dbReference type="PANTHER" id="PTHR31882:SF9">
    <property type="entry name" value="SI:CH211-153B23.7"/>
    <property type="match status" value="1"/>
</dbReference>